<evidence type="ECO:0000313" key="3">
    <source>
        <dbReference type="Proteomes" id="UP001054945"/>
    </source>
</evidence>
<reference evidence="2 3" key="1">
    <citation type="submission" date="2021-06" db="EMBL/GenBank/DDBJ databases">
        <title>Caerostris extrusa draft genome.</title>
        <authorList>
            <person name="Kono N."/>
            <person name="Arakawa K."/>
        </authorList>
    </citation>
    <scope>NUCLEOTIDE SEQUENCE [LARGE SCALE GENOMIC DNA]</scope>
</reference>
<gene>
    <name evidence="2" type="ORF">CEXT_591171</name>
</gene>
<proteinExistence type="predicted"/>
<evidence type="ECO:0000313" key="2">
    <source>
        <dbReference type="EMBL" id="GIZ03666.1"/>
    </source>
</evidence>
<feature type="compositionally biased region" description="Polar residues" evidence="1">
    <location>
        <begin position="44"/>
        <end position="56"/>
    </location>
</feature>
<dbReference type="Proteomes" id="UP001054945">
    <property type="component" value="Unassembled WGS sequence"/>
</dbReference>
<protein>
    <submittedName>
        <fullName evidence="2">Uncharacterized protein</fullName>
    </submittedName>
</protein>
<comment type="caution">
    <text evidence="2">The sequence shown here is derived from an EMBL/GenBank/DDBJ whole genome shotgun (WGS) entry which is preliminary data.</text>
</comment>
<feature type="region of interest" description="Disordered" evidence="1">
    <location>
        <begin position="34"/>
        <end position="56"/>
    </location>
</feature>
<organism evidence="2 3">
    <name type="scientific">Caerostris extrusa</name>
    <name type="common">Bark spider</name>
    <name type="synonym">Caerostris bankana</name>
    <dbReference type="NCBI Taxonomy" id="172846"/>
    <lineage>
        <taxon>Eukaryota</taxon>
        <taxon>Metazoa</taxon>
        <taxon>Ecdysozoa</taxon>
        <taxon>Arthropoda</taxon>
        <taxon>Chelicerata</taxon>
        <taxon>Arachnida</taxon>
        <taxon>Araneae</taxon>
        <taxon>Araneomorphae</taxon>
        <taxon>Entelegynae</taxon>
        <taxon>Araneoidea</taxon>
        <taxon>Araneidae</taxon>
        <taxon>Caerostris</taxon>
    </lineage>
</organism>
<keyword evidence="3" id="KW-1185">Reference proteome</keyword>
<accession>A0AAV4YCF3</accession>
<evidence type="ECO:0000256" key="1">
    <source>
        <dbReference type="SAM" id="MobiDB-lite"/>
    </source>
</evidence>
<sequence>MPNIEIPRNSFSPSYRWYSSLKYRFGKSVHQPTAAFSRRRKDVPNSSRSCRPMSNSELHAQDNILQKLQKQSLYNPIPPEQAKGGGILPSFSLYNFAGSSFPSLI</sequence>
<dbReference type="AlphaFoldDB" id="A0AAV4YCF3"/>
<dbReference type="EMBL" id="BPLR01001635">
    <property type="protein sequence ID" value="GIZ03666.1"/>
    <property type="molecule type" value="Genomic_DNA"/>
</dbReference>
<name>A0AAV4YCF3_CAEEX</name>